<dbReference type="AlphaFoldDB" id="A0ABC8J9W9"/>
<sequence length="71" mass="8196">MNNFSGVMYALILFLGATKRPVLPLRELFYSEKAAGMYSTIPYVIPQVYMEIMYNTIRTGVYTLIPYSMIE</sequence>
<proteinExistence type="predicted"/>
<evidence type="ECO:0000256" key="1">
    <source>
        <dbReference type="ARBA" id="ARBA00004141"/>
    </source>
</evidence>
<evidence type="ECO:0000259" key="5">
    <source>
        <dbReference type="Pfam" id="PF01061"/>
    </source>
</evidence>
<dbReference type="EMBL" id="CAKOAT010078489">
    <property type="protein sequence ID" value="CAH8313398.1"/>
    <property type="molecule type" value="Genomic_DNA"/>
</dbReference>
<name>A0ABC8J9W9_ERUVS</name>
<evidence type="ECO:0000256" key="3">
    <source>
        <dbReference type="ARBA" id="ARBA00022989"/>
    </source>
</evidence>
<gene>
    <name evidence="6" type="ORF">ERUC_LOCUS6822</name>
</gene>
<comment type="caution">
    <text evidence="6">The sequence shown here is derived from an EMBL/GenBank/DDBJ whole genome shotgun (WGS) entry which is preliminary data.</text>
</comment>
<dbReference type="PANTHER" id="PTHR48040">
    <property type="entry name" value="PLEIOTROPIC DRUG RESISTANCE PROTEIN 1-LIKE ISOFORM X1"/>
    <property type="match status" value="1"/>
</dbReference>
<dbReference type="InterPro" id="IPR013525">
    <property type="entry name" value="ABC2_TM"/>
</dbReference>
<protein>
    <recommendedName>
        <fullName evidence="5">ABC-2 type transporter transmembrane domain-containing protein</fullName>
    </recommendedName>
</protein>
<organism evidence="6 7">
    <name type="scientific">Eruca vesicaria subsp. sativa</name>
    <name type="common">Garden rocket</name>
    <name type="synonym">Eruca sativa</name>
    <dbReference type="NCBI Taxonomy" id="29727"/>
    <lineage>
        <taxon>Eukaryota</taxon>
        <taxon>Viridiplantae</taxon>
        <taxon>Streptophyta</taxon>
        <taxon>Embryophyta</taxon>
        <taxon>Tracheophyta</taxon>
        <taxon>Spermatophyta</taxon>
        <taxon>Magnoliopsida</taxon>
        <taxon>eudicotyledons</taxon>
        <taxon>Gunneridae</taxon>
        <taxon>Pentapetalae</taxon>
        <taxon>rosids</taxon>
        <taxon>malvids</taxon>
        <taxon>Brassicales</taxon>
        <taxon>Brassicaceae</taxon>
        <taxon>Brassiceae</taxon>
        <taxon>Eruca</taxon>
    </lineage>
</organism>
<feature type="domain" description="ABC-2 type transporter transmembrane" evidence="5">
    <location>
        <begin position="4"/>
        <end position="70"/>
    </location>
</feature>
<dbReference type="Proteomes" id="UP001642260">
    <property type="component" value="Unassembled WGS sequence"/>
</dbReference>
<dbReference type="PANTHER" id="PTHR48040:SF42">
    <property type="entry name" value="ABC TRANSPORTER DOMAIN-CONTAINING PROTEIN"/>
    <property type="match status" value="1"/>
</dbReference>
<comment type="subcellular location">
    <subcellularLocation>
        <location evidence="1">Membrane</location>
        <topology evidence="1">Multi-pass membrane protein</topology>
    </subcellularLocation>
</comment>
<reference evidence="6 7" key="1">
    <citation type="submission" date="2022-03" db="EMBL/GenBank/DDBJ databases">
        <authorList>
            <person name="Macdonald S."/>
            <person name="Ahmed S."/>
            <person name="Newling K."/>
        </authorList>
    </citation>
    <scope>NUCLEOTIDE SEQUENCE [LARGE SCALE GENOMIC DNA]</scope>
</reference>
<evidence type="ECO:0000313" key="7">
    <source>
        <dbReference type="Proteomes" id="UP001642260"/>
    </source>
</evidence>
<evidence type="ECO:0000313" key="6">
    <source>
        <dbReference type="EMBL" id="CAH8313398.1"/>
    </source>
</evidence>
<keyword evidence="7" id="KW-1185">Reference proteome</keyword>
<keyword evidence="3" id="KW-1133">Transmembrane helix</keyword>
<evidence type="ECO:0000256" key="4">
    <source>
        <dbReference type="ARBA" id="ARBA00023136"/>
    </source>
</evidence>
<dbReference type="Pfam" id="PF01061">
    <property type="entry name" value="ABC2_membrane"/>
    <property type="match status" value="1"/>
</dbReference>
<keyword evidence="2" id="KW-0812">Transmembrane</keyword>
<evidence type="ECO:0000256" key="2">
    <source>
        <dbReference type="ARBA" id="ARBA00022692"/>
    </source>
</evidence>
<keyword evidence="4" id="KW-0472">Membrane</keyword>
<accession>A0ABC8J9W9</accession>
<dbReference type="GO" id="GO:0016020">
    <property type="term" value="C:membrane"/>
    <property type="evidence" value="ECO:0007669"/>
    <property type="project" value="UniProtKB-SubCell"/>
</dbReference>